<dbReference type="RefSeq" id="XP_001307812.1">
    <property type="nucleotide sequence ID" value="XM_001307811.1"/>
</dbReference>
<dbReference type="AlphaFoldDB" id="A2FJQ0"/>
<feature type="domain" description="DUF3447" evidence="1">
    <location>
        <begin position="198"/>
        <end position="224"/>
    </location>
</feature>
<dbReference type="eggNOG" id="ENOG502SBM3">
    <property type="taxonomic scope" value="Eukaryota"/>
</dbReference>
<reference evidence="2" key="1">
    <citation type="submission" date="2006-10" db="EMBL/GenBank/DDBJ databases">
        <authorList>
            <person name="Amadeo P."/>
            <person name="Zhao Q."/>
            <person name="Wortman J."/>
            <person name="Fraser-Liggett C."/>
            <person name="Carlton J."/>
        </authorList>
    </citation>
    <scope>NUCLEOTIDE SEQUENCE</scope>
    <source>
        <strain evidence="2">G3</strain>
    </source>
</reference>
<gene>
    <name evidence="2" type="ORF">TVAG_370530</name>
</gene>
<sequence length="225" mass="26411">MSDQIIVPNKYSELISNYKNYIDTFTALYQLKTENKEELNSIFKLIKTNLIDSKIYLPQNIVKTILDIIPFNNRYTKSYLDLVKIISEDYHIEELTNIPNFYVFLIYKGYGSDYESSKDLEKMNIKISNIHAENTIYRAIMDDDIERFIAFTVRDGFNKDQVLNSNLFPPSAVTKYSLLELCCYYRSVRFFKLLRTKFNSEITPTCLKFSFLGGNPEIMSECLKC</sequence>
<protein>
    <recommendedName>
        <fullName evidence="1">DUF3447 domain-containing protein</fullName>
    </recommendedName>
</protein>
<evidence type="ECO:0000313" key="3">
    <source>
        <dbReference type="Proteomes" id="UP000001542"/>
    </source>
</evidence>
<dbReference type="Proteomes" id="UP000001542">
    <property type="component" value="Unassembled WGS sequence"/>
</dbReference>
<evidence type="ECO:0000313" key="2">
    <source>
        <dbReference type="EMBL" id="EAX94882.1"/>
    </source>
</evidence>
<proteinExistence type="predicted"/>
<dbReference type="PANTHER" id="PTHR24182">
    <property type="entry name" value="ANKYRIN REPEAT AND SOCS BOX CONTAINING 4"/>
    <property type="match status" value="1"/>
</dbReference>
<dbReference type="PANTHER" id="PTHR24182:SF13">
    <property type="entry name" value="LD18443P"/>
    <property type="match status" value="1"/>
</dbReference>
<organism evidence="2 3">
    <name type="scientific">Trichomonas vaginalis (strain ATCC PRA-98 / G3)</name>
    <dbReference type="NCBI Taxonomy" id="412133"/>
    <lineage>
        <taxon>Eukaryota</taxon>
        <taxon>Metamonada</taxon>
        <taxon>Parabasalia</taxon>
        <taxon>Trichomonadida</taxon>
        <taxon>Trichomonadidae</taxon>
        <taxon>Trichomonas</taxon>
    </lineage>
</organism>
<dbReference type="KEGG" id="tva:4752625"/>
<reference evidence="2" key="2">
    <citation type="journal article" date="2007" name="Science">
        <title>Draft genome sequence of the sexually transmitted pathogen Trichomonas vaginalis.</title>
        <authorList>
            <person name="Carlton J.M."/>
            <person name="Hirt R.P."/>
            <person name="Silva J.C."/>
            <person name="Delcher A.L."/>
            <person name="Schatz M."/>
            <person name="Zhao Q."/>
            <person name="Wortman J.R."/>
            <person name="Bidwell S.L."/>
            <person name="Alsmark U.C.M."/>
            <person name="Besteiro S."/>
            <person name="Sicheritz-Ponten T."/>
            <person name="Noel C.J."/>
            <person name="Dacks J.B."/>
            <person name="Foster P.G."/>
            <person name="Simillion C."/>
            <person name="Van de Peer Y."/>
            <person name="Miranda-Saavedra D."/>
            <person name="Barton G.J."/>
            <person name="Westrop G.D."/>
            <person name="Mueller S."/>
            <person name="Dessi D."/>
            <person name="Fiori P.L."/>
            <person name="Ren Q."/>
            <person name="Paulsen I."/>
            <person name="Zhang H."/>
            <person name="Bastida-Corcuera F.D."/>
            <person name="Simoes-Barbosa A."/>
            <person name="Brown M.T."/>
            <person name="Hayes R.D."/>
            <person name="Mukherjee M."/>
            <person name="Okumura C.Y."/>
            <person name="Schneider R."/>
            <person name="Smith A.J."/>
            <person name="Vanacova S."/>
            <person name="Villalvazo M."/>
            <person name="Haas B.J."/>
            <person name="Pertea M."/>
            <person name="Feldblyum T.V."/>
            <person name="Utterback T.R."/>
            <person name="Shu C.L."/>
            <person name="Osoegawa K."/>
            <person name="de Jong P.J."/>
            <person name="Hrdy I."/>
            <person name="Horvathova L."/>
            <person name="Zubacova Z."/>
            <person name="Dolezal P."/>
            <person name="Malik S.B."/>
            <person name="Logsdon J.M. Jr."/>
            <person name="Henze K."/>
            <person name="Gupta A."/>
            <person name="Wang C.C."/>
            <person name="Dunne R.L."/>
            <person name="Upcroft J.A."/>
            <person name="Upcroft P."/>
            <person name="White O."/>
            <person name="Salzberg S.L."/>
            <person name="Tang P."/>
            <person name="Chiu C.-H."/>
            <person name="Lee Y.-S."/>
            <person name="Embley T.M."/>
            <person name="Coombs G.H."/>
            <person name="Mottram J.C."/>
            <person name="Tachezy J."/>
            <person name="Fraser-Liggett C.M."/>
            <person name="Johnson P.J."/>
        </authorList>
    </citation>
    <scope>NUCLEOTIDE SEQUENCE [LARGE SCALE GENOMIC DNA]</scope>
    <source>
        <strain evidence="2">G3</strain>
    </source>
</reference>
<dbReference type="Pfam" id="PF11929">
    <property type="entry name" value="DUF3447"/>
    <property type="match status" value="1"/>
</dbReference>
<dbReference type="VEuPathDB" id="TrichDB:TVAGG3_0053960"/>
<dbReference type="InterPro" id="IPR036770">
    <property type="entry name" value="Ankyrin_rpt-contain_sf"/>
</dbReference>
<dbReference type="SUPFAM" id="SSF48403">
    <property type="entry name" value="Ankyrin repeat"/>
    <property type="match status" value="1"/>
</dbReference>
<keyword evidence="3" id="KW-1185">Reference proteome</keyword>
<evidence type="ECO:0000259" key="1">
    <source>
        <dbReference type="Pfam" id="PF11929"/>
    </source>
</evidence>
<dbReference type="InterPro" id="IPR020683">
    <property type="entry name" value="DUF3447"/>
</dbReference>
<dbReference type="EMBL" id="DS113833">
    <property type="protein sequence ID" value="EAX94882.1"/>
    <property type="molecule type" value="Genomic_DNA"/>
</dbReference>
<dbReference type="VEuPathDB" id="TrichDB:TVAG_294210"/>
<name>A2FJQ0_TRIV3</name>
<dbReference type="InParanoid" id="A2FJQ0"/>
<accession>A2FJQ0</accession>